<dbReference type="InterPro" id="IPR036388">
    <property type="entry name" value="WH-like_DNA-bd_sf"/>
</dbReference>
<organism evidence="7 8">
    <name type="scientific">Thermoproteus uzoniensis (strain 768-20)</name>
    <dbReference type="NCBI Taxonomy" id="999630"/>
    <lineage>
        <taxon>Archaea</taxon>
        <taxon>Thermoproteota</taxon>
        <taxon>Thermoprotei</taxon>
        <taxon>Thermoproteales</taxon>
        <taxon>Thermoproteaceae</taxon>
        <taxon>Thermoproteus</taxon>
    </lineage>
</organism>
<dbReference type="AlphaFoldDB" id="F2L4X8"/>
<dbReference type="GO" id="GO:0004812">
    <property type="term" value="F:aminoacyl-tRNA ligase activity"/>
    <property type="evidence" value="ECO:0007669"/>
    <property type="project" value="InterPro"/>
</dbReference>
<dbReference type="Proteomes" id="UP000008138">
    <property type="component" value="Chromosome"/>
</dbReference>
<dbReference type="GO" id="GO:0005524">
    <property type="term" value="F:ATP binding"/>
    <property type="evidence" value="ECO:0007669"/>
    <property type="project" value="UniProtKB-KW"/>
</dbReference>
<keyword evidence="3" id="KW-0067">ATP-binding</keyword>
<feature type="domain" description="CggR N-terminal DNA binding" evidence="6">
    <location>
        <begin position="3"/>
        <end position="68"/>
    </location>
</feature>
<dbReference type="Gene3D" id="3.30.1360.30">
    <property type="entry name" value="GAD-like domain"/>
    <property type="match status" value="1"/>
</dbReference>
<dbReference type="HOGENOM" id="CLU_1393643_0_0_2"/>
<dbReference type="Pfam" id="PF14544">
    <property type="entry name" value="DUF4443"/>
    <property type="match status" value="1"/>
</dbReference>
<evidence type="ECO:0000256" key="4">
    <source>
        <dbReference type="ARBA" id="ARBA00022917"/>
    </source>
</evidence>
<dbReference type="eggNOG" id="arCOG02103">
    <property type="taxonomic scope" value="Archaea"/>
</dbReference>
<dbReference type="RefSeq" id="WP_013680817.1">
    <property type="nucleotide sequence ID" value="NC_015315.1"/>
</dbReference>
<sequence length="181" mass="19971">MDIRYLKILSFLAMTKSFAGRRYLSQKLGLGEGVTRRLLDIGRENNHISVNRAGVRITEGGLDYLTQILAKCGIKPLIYTNRFGEKLCGQICVAFSLNRPVDNIVKFRDEVVRRGGCGAIIAYLKGGSIYIPLAERRLEDLDSDLASALRTLLKEGDTLIVSCGDNFGQAMAPLDVVCVMK</sequence>
<evidence type="ECO:0000256" key="2">
    <source>
        <dbReference type="ARBA" id="ARBA00022741"/>
    </source>
</evidence>
<dbReference type="GO" id="GO:0006412">
    <property type="term" value="P:translation"/>
    <property type="evidence" value="ECO:0007669"/>
    <property type="project" value="UniProtKB-KW"/>
</dbReference>
<keyword evidence="8" id="KW-1185">Reference proteome</keyword>
<reference key="2">
    <citation type="submission" date="2011-03" db="EMBL/GenBank/DDBJ databases">
        <title>Complete genome sequence of the thermoacidophilic crenarchaeon Thermoproteus uzoniensis 768-20.</title>
        <authorList>
            <person name="Mardanov A.V."/>
            <person name="Gumerov V.M."/>
            <person name="Beletsky A.V."/>
            <person name="Prokofeva M.I."/>
            <person name="Bonch-Osmolovskaya E.A."/>
            <person name="Ravin N.V."/>
            <person name="Skryabin K.G."/>
        </authorList>
    </citation>
    <scope>NUCLEOTIDE SEQUENCE</scope>
    <source>
        <strain>768-20</strain>
    </source>
</reference>
<name>F2L4X8_THEU7</name>
<keyword evidence="1" id="KW-0436">Ligase</keyword>
<dbReference type="InterPro" id="IPR048715">
    <property type="entry name" value="CggR_N"/>
</dbReference>
<keyword evidence="4" id="KW-0648">Protein biosynthesis</keyword>
<evidence type="ECO:0000256" key="3">
    <source>
        <dbReference type="ARBA" id="ARBA00022840"/>
    </source>
</evidence>
<gene>
    <name evidence="7" type="ordered locus">TUZN_2024</name>
</gene>
<dbReference type="STRING" id="999630.TUZN_2024"/>
<dbReference type="SUPFAM" id="SSF55261">
    <property type="entry name" value="GAD domain-like"/>
    <property type="match status" value="1"/>
</dbReference>
<dbReference type="OrthoDB" id="27734at2157"/>
<evidence type="ECO:0000256" key="1">
    <source>
        <dbReference type="ARBA" id="ARBA00022598"/>
    </source>
</evidence>
<accession>F2L4X8</accession>
<feature type="domain" description="DUF4443" evidence="5">
    <location>
        <begin position="96"/>
        <end position="171"/>
    </location>
</feature>
<evidence type="ECO:0000259" key="6">
    <source>
        <dbReference type="Pfam" id="PF21715"/>
    </source>
</evidence>
<dbReference type="EMBL" id="CP002590">
    <property type="protein sequence ID" value="AEA13482.1"/>
    <property type="molecule type" value="Genomic_DNA"/>
</dbReference>
<evidence type="ECO:0000259" key="5">
    <source>
        <dbReference type="Pfam" id="PF14544"/>
    </source>
</evidence>
<dbReference type="Pfam" id="PF21715">
    <property type="entry name" value="CggR_N"/>
    <property type="match status" value="1"/>
</dbReference>
<keyword evidence="2" id="KW-0547">Nucleotide-binding</keyword>
<proteinExistence type="predicted"/>
<dbReference type="GeneID" id="10361535"/>
<dbReference type="KEGG" id="tuz:TUZN_2024"/>
<reference evidence="7 8" key="1">
    <citation type="journal article" date="2011" name="J. Bacteriol.">
        <title>Complete genome sequence of the thermoacidophilic crenarchaeon Thermoproteus uzoniensis 768-20.</title>
        <authorList>
            <person name="Mardanov A.V."/>
            <person name="Gumerov V.M."/>
            <person name="Beletsky A.V."/>
            <person name="Prokofeva M.I."/>
            <person name="Bonch-Osmolovskaya E.A."/>
            <person name="Ravin N.V."/>
            <person name="Skryabin K.G."/>
        </authorList>
    </citation>
    <scope>NUCLEOTIDE SEQUENCE [LARGE SCALE GENOMIC DNA]</scope>
    <source>
        <strain evidence="7 8">768-20</strain>
    </source>
</reference>
<dbReference type="Gene3D" id="1.10.10.10">
    <property type="entry name" value="Winged helix-like DNA-binding domain superfamily/Winged helix DNA-binding domain"/>
    <property type="match status" value="1"/>
</dbReference>
<dbReference type="InterPro" id="IPR004115">
    <property type="entry name" value="GAD-like_sf"/>
</dbReference>
<evidence type="ECO:0000313" key="8">
    <source>
        <dbReference type="Proteomes" id="UP000008138"/>
    </source>
</evidence>
<dbReference type="GO" id="GO:0005737">
    <property type="term" value="C:cytoplasm"/>
    <property type="evidence" value="ECO:0007669"/>
    <property type="project" value="InterPro"/>
</dbReference>
<protein>
    <submittedName>
        <fullName evidence="7">Uncharacterized protein</fullName>
    </submittedName>
</protein>
<evidence type="ECO:0000313" key="7">
    <source>
        <dbReference type="EMBL" id="AEA13482.1"/>
    </source>
</evidence>
<dbReference type="InterPro" id="IPR029349">
    <property type="entry name" value="DUF4443"/>
</dbReference>